<dbReference type="AlphaFoldDB" id="A0A2S5A2N8"/>
<keyword evidence="8" id="KW-0411">Iron-sulfur</keyword>
<keyword evidence="7" id="KW-0408">Iron</keyword>
<keyword evidence="6" id="KW-0560">Oxidoreductase</keyword>
<evidence type="ECO:0000256" key="5">
    <source>
        <dbReference type="ARBA" id="ARBA00022729"/>
    </source>
</evidence>
<dbReference type="Proteomes" id="UP000237310">
    <property type="component" value="Unassembled WGS sequence"/>
</dbReference>
<name>A0A2S5A2N8_9FLAO</name>
<dbReference type="InterPro" id="IPR006657">
    <property type="entry name" value="MoPterin_dinucl-bd_dom"/>
</dbReference>
<dbReference type="OrthoDB" id="9792592at2"/>
<evidence type="ECO:0000256" key="4">
    <source>
        <dbReference type="ARBA" id="ARBA00022723"/>
    </source>
</evidence>
<keyword evidence="3" id="KW-0500">Molybdenum</keyword>
<dbReference type="Pfam" id="PF01568">
    <property type="entry name" value="Molydop_binding"/>
    <property type="match status" value="1"/>
</dbReference>
<evidence type="ECO:0000313" key="10">
    <source>
        <dbReference type="EMBL" id="POY36836.1"/>
    </source>
</evidence>
<dbReference type="CDD" id="cd02778">
    <property type="entry name" value="MopB_CT_Thiosulfate-R-like"/>
    <property type="match status" value="1"/>
</dbReference>
<evidence type="ECO:0000256" key="2">
    <source>
        <dbReference type="ARBA" id="ARBA00022485"/>
    </source>
</evidence>
<accession>A0A2S5A2N8</accession>
<dbReference type="PANTHER" id="PTHR43742:SF9">
    <property type="entry name" value="TETRATHIONATE REDUCTASE SUBUNIT A"/>
    <property type="match status" value="1"/>
</dbReference>
<dbReference type="PANTHER" id="PTHR43742">
    <property type="entry name" value="TRIMETHYLAMINE-N-OXIDE REDUCTASE"/>
    <property type="match status" value="1"/>
</dbReference>
<evidence type="ECO:0000313" key="11">
    <source>
        <dbReference type="Proteomes" id="UP000237310"/>
    </source>
</evidence>
<evidence type="ECO:0000256" key="7">
    <source>
        <dbReference type="ARBA" id="ARBA00023004"/>
    </source>
</evidence>
<comment type="similarity">
    <text evidence="1">Belongs to the prokaryotic molybdopterin-containing oxidoreductase family.</text>
</comment>
<organism evidence="10 11">
    <name type="scientific">Flavobacterium alvei</name>
    <dbReference type="NCBI Taxonomy" id="2080416"/>
    <lineage>
        <taxon>Bacteria</taxon>
        <taxon>Pseudomonadati</taxon>
        <taxon>Bacteroidota</taxon>
        <taxon>Flavobacteriia</taxon>
        <taxon>Flavobacteriales</taxon>
        <taxon>Flavobacteriaceae</taxon>
        <taxon>Flavobacterium</taxon>
    </lineage>
</organism>
<proteinExistence type="inferred from homology"/>
<dbReference type="GO" id="GO:0016491">
    <property type="term" value="F:oxidoreductase activity"/>
    <property type="evidence" value="ECO:0007669"/>
    <property type="project" value="UniProtKB-KW"/>
</dbReference>
<dbReference type="GO" id="GO:0051539">
    <property type="term" value="F:4 iron, 4 sulfur cluster binding"/>
    <property type="evidence" value="ECO:0007669"/>
    <property type="project" value="UniProtKB-KW"/>
</dbReference>
<keyword evidence="5" id="KW-0732">Signal</keyword>
<evidence type="ECO:0000256" key="3">
    <source>
        <dbReference type="ARBA" id="ARBA00022505"/>
    </source>
</evidence>
<dbReference type="Gene3D" id="2.40.40.20">
    <property type="match status" value="1"/>
</dbReference>
<dbReference type="InterPro" id="IPR009010">
    <property type="entry name" value="Asp_de-COase-like_dom_sf"/>
</dbReference>
<dbReference type="SUPFAM" id="SSF53706">
    <property type="entry name" value="Formate dehydrogenase/DMSO reductase, domains 1-3"/>
    <property type="match status" value="1"/>
</dbReference>
<gene>
    <name evidence="10" type="ORF">C3L50_14895</name>
</gene>
<dbReference type="GO" id="GO:0043546">
    <property type="term" value="F:molybdopterin cofactor binding"/>
    <property type="evidence" value="ECO:0007669"/>
    <property type="project" value="InterPro"/>
</dbReference>
<dbReference type="InterPro" id="IPR006963">
    <property type="entry name" value="Mopterin_OxRdtase_4Fe-4S_dom"/>
</dbReference>
<evidence type="ECO:0000256" key="1">
    <source>
        <dbReference type="ARBA" id="ARBA00010312"/>
    </source>
</evidence>
<dbReference type="SUPFAM" id="SSF50692">
    <property type="entry name" value="ADC-like"/>
    <property type="match status" value="1"/>
</dbReference>
<dbReference type="InterPro" id="IPR006311">
    <property type="entry name" value="TAT_signal"/>
</dbReference>
<dbReference type="Gene3D" id="3.40.228.10">
    <property type="entry name" value="Dimethylsulfoxide Reductase, domain 2"/>
    <property type="match status" value="1"/>
</dbReference>
<evidence type="ECO:0000256" key="8">
    <source>
        <dbReference type="ARBA" id="ARBA00023014"/>
    </source>
</evidence>
<dbReference type="Gene3D" id="3.30.2070.10">
    <property type="entry name" value="Formate dehydrogenase/DMSO reductase"/>
    <property type="match status" value="1"/>
</dbReference>
<dbReference type="EMBL" id="PQVG01000010">
    <property type="protein sequence ID" value="POY36836.1"/>
    <property type="molecule type" value="Genomic_DNA"/>
</dbReference>
<dbReference type="Pfam" id="PF00384">
    <property type="entry name" value="Molybdopterin"/>
    <property type="match status" value="1"/>
</dbReference>
<dbReference type="Gene3D" id="3.40.50.740">
    <property type="match status" value="1"/>
</dbReference>
<feature type="domain" description="4Fe-4S Mo/W bis-MGD-type" evidence="9">
    <location>
        <begin position="45"/>
        <end position="101"/>
    </location>
</feature>
<reference evidence="10 11" key="1">
    <citation type="submission" date="2018-01" db="EMBL/GenBank/DDBJ databases">
        <authorList>
            <person name="Gaut B.S."/>
            <person name="Morton B.R."/>
            <person name="Clegg M.T."/>
            <person name="Duvall M.R."/>
        </authorList>
    </citation>
    <scope>NUCLEOTIDE SEQUENCE [LARGE SCALE GENOMIC DNA]</scope>
    <source>
        <strain evidence="10 11">HR-AY</strain>
    </source>
</reference>
<evidence type="ECO:0000256" key="6">
    <source>
        <dbReference type="ARBA" id="ARBA00023002"/>
    </source>
</evidence>
<dbReference type="RefSeq" id="WP_103807042.1">
    <property type="nucleotide sequence ID" value="NZ_PQVG01000010.1"/>
</dbReference>
<dbReference type="SMART" id="SM00926">
    <property type="entry name" value="Molybdop_Fe4S4"/>
    <property type="match status" value="1"/>
</dbReference>
<evidence type="ECO:0000259" key="9">
    <source>
        <dbReference type="SMART" id="SM00926"/>
    </source>
</evidence>
<protein>
    <submittedName>
        <fullName evidence="10">Nitrate reductase</fullName>
    </submittedName>
</protein>
<dbReference type="Gene3D" id="2.20.25.90">
    <property type="entry name" value="ADC-like domains"/>
    <property type="match status" value="1"/>
</dbReference>
<dbReference type="GO" id="GO:0046872">
    <property type="term" value="F:metal ion binding"/>
    <property type="evidence" value="ECO:0007669"/>
    <property type="project" value="UniProtKB-KW"/>
</dbReference>
<dbReference type="PROSITE" id="PS51318">
    <property type="entry name" value="TAT"/>
    <property type="match status" value="1"/>
</dbReference>
<dbReference type="InterPro" id="IPR006656">
    <property type="entry name" value="Mopterin_OxRdtase"/>
</dbReference>
<comment type="caution">
    <text evidence="10">The sequence shown here is derived from an EMBL/GenBank/DDBJ whole genome shotgun (WGS) entry which is preliminary data.</text>
</comment>
<keyword evidence="2" id="KW-0004">4Fe-4S</keyword>
<dbReference type="InterPro" id="IPR050612">
    <property type="entry name" value="Prok_Mopterin_Oxidored"/>
</dbReference>
<keyword evidence="4" id="KW-0479">Metal-binding</keyword>
<sequence>MNSSRRDFIKISMWGAGAAAVAGSLYSVDVFGGNKEDFNYDRPDLKRFPTYCDVCFWKCAGWTYVDDKGTIKKIIGNDIDTHSKGRLCTRGTGGLGMHFDDDRLKTPLIRVSKKGEKSVFREASWEEAISLVASKMKDIKSKYGAESFALLKHGAIGSHLEHLFSAYGSDTVAEPAFAQCRGPRDEGLKLTFGESCGSPEATDMRDSKCLVFIGSHIGENMHNSQVQEVSEAIDKGVTIITVDPRLSTVASKSKYWLPIRPATDMALLLAWMNVIIFEDLYDAAYVAKYTTGFDELKEHVRQFTPEWAYSITDLTPKMIRDSAREMAKAAPATLIHPGRHSTWYGDDTQRTRAIGILNALLGTWGRRGGFYFNEKAKVPKYPHPEYPEPAWKAKDLNVNLLFANQGVTNEVIRASIPGEDTTHQVKAWMVAGTNLTQSVPTEKNLMMKAIEALEFLVVIDIYPVEITGYADVVLPECSYLERYDDLRNSDFRTPSIALRMPAAAPRWESKPGWWIGKQIGLKLGLGDYYKFNDYTDILDWQFKQMGTSLEEMKHIGVKNLPRTSGPLYIEDGAEHIFKTDSGKIELYSQKLKDVGLDPMPVYTAHEQPPKDYFRLNYGRAPMHTFSKTVNSPNLNDLRSENALWVNPKVGKIWNLKSGQPVWLKNQDDVVSSFPIKVRLTERIRWDSVYMVHGFGQKNPEMKRSYGKGVNDTEMITKLMVDPLMGGTGMRGNFVTILTENPKETV</sequence>
<keyword evidence="11" id="KW-1185">Reference proteome</keyword>